<dbReference type="InterPro" id="IPR017900">
    <property type="entry name" value="4Fe4S_Fe_S_CS"/>
</dbReference>
<gene>
    <name evidence="9" type="primary">ccoG</name>
    <name evidence="9" type="ORF">CQA54_01100</name>
</gene>
<dbReference type="PANTHER" id="PTHR30176">
    <property type="entry name" value="FERREDOXIN-TYPE PROTEIN NAPH"/>
    <property type="match status" value="1"/>
</dbReference>
<dbReference type="EMBL" id="NXLT01000001">
    <property type="protein sequence ID" value="RDU68434.1"/>
    <property type="molecule type" value="Genomic_DNA"/>
</dbReference>
<evidence type="ECO:0000256" key="3">
    <source>
        <dbReference type="ARBA" id="ARBA00022723"/>
    </source>
</evidence>
<keyword evidence="4" id="KW-0249">Electron transport</keyword>
<keyword evidence="7" id="KW-0812">Transmembrane</keyword>
<keyword evidence="3" id="KW-0479">Metal-binding</keyword>
<feature type="transmembrane region" description="Helical" evidence="7">
    <location>
        <begin position="175"/>
        <end position="192"/>
    </location>
</feature>
<dbReference type="PROSITE" id="PS51379">
    <property type="entry name" value="4FE4S_FER_2"/>
    <property type="match status" value="1"/>
</dbReference>
<proteinExistence type="predicted"/>
<feature type="transmembrane region" description="Helical" evidence="7">
    <location>
        <begin position="317"/>
        <end position="335"/>
    </location>
</feature>
<feature type="transmembrane region" description="Helical" evidence="7">
    <location>
        <begin position="16"/>
        <end position="41"/>
    </location>
</feature>
<protein>
    <submittedName>
        <fullName evidence="9">Cytochrome c oxidase accessory protein CcoG</fullName>
    </submittedName>
</protein>
<dbReference type="InterPro" id="IPR017896">
    <property type="entry name" value="4Fe4S_Fe-S-bd"/>
</dbReference>
<dbReference type="Proteomes" id="UP000256514">
    <property type="component" value="Unassembled WGS sequence"/>
</dbReference>
<dbReference type="RefSeq" id="WP_115570385.1">
    <property type="nucleotide sequence ID" value="NZ_NXLT01000001.1"/>
</dbReference>
<keyword evidence="7" id="KW-1133">Transmembrane helix</keyword>
<feature type="domain" description="4Fe-4S ferredoxin-type" evidence="8">
    <location>
        <begin position="239"/>
        <end position="268"/>
    </location>
</feature>
<dbReference type="InterPro" id="IPR014116">
    <property type="entry name" value="Cyt_c_oxidase_cbb3_FixG"/>
</dbReference>
<dbReference type="OrthoDB" id="9811700at2"/>
<keyword evidence="1" id="KW-0813">Transport</keyword>
<dbReference type="PROSITE" id="PS00198">
    <property type="entry name" value="4FE4S_FER_1"/>
    <property type="match status" value="1"/>
</dbReference>
<name>A0A3D8IUW2_9HELI</name>
<evidence type="ECO:0000256" key="6">
    <source>
        <dbReference type="ARBA" id="ARBA00023014"/>
    </source>
</evidence>
<accession>A0A3D8IUW2</accession>
<keyword evidence="7" id="KW-0472">Membrane</keyword>
<evidence type="ECO:0000256" key="2">
    <source>
        <dbReference type="ARBA" id="ARBA00022485"/>
    </source>
</evidence>
<sequence length="477" mass="55273">MQPTTQKQVFYRKKRYLVYAIAAVVLLSFPFITIDGTHLFLLSFERGELHLLGTRFNMQELYLMPFLLILLFVGIFFLTTLAGRLWCGWACPQTIFRVIYRDLLQTTIFGLRKKISNKQQPMRLESFANKLKATLAFVIIAFLCLVAAANLMWFFVPPEDFFSYITNPLDHPVLMVFWLGFGIFFIFDITFIQENFCIYICPYCRVQSVLYDNDTLMPTYNYNRGGFVYDKHGTKITQKLKFIDPNAECIECEQCVKVCPTHIDIRKGMQLECINCLECVDACTGVMGKLNKPSLVSWTSPTAMEHSKKVQYFRFKTIAYIVVLSVVFVTLLVVSTKKEGMLLNINTTSELYKIRTQEVVDNTFRAVFHNTDNVDHEFSVEIVSPNKDFDIASRLEIIKPKEPFVVKAGQKITQMITIRARENLSRSDKGDSIYPIVLRSFAIDDKDRIFAKRKTNFTYPSQETIQTYLQKHQEIAK</sequence>
<dbReference type="Pfam" id="PF11614">
    <property type="entry name" value="FixG_C"/>
    <property type="match status" value="1"/>
</dbReference>
<evidence type="ECO:0000256" key="4">
    <source>
        <dbReference type="ARBA" id="ARBA00022982"/>
    </source>
</evidence>
<dbReference type="Pfam" id="PF12801">
    <property type="entry name" value="Fer4_5"/>
    <property type="match status" value="1"/>
</dbReference>
<dbReference type="GO" id="GO:0005886">
    <property type="term" value="C:plasma membrane"/>
    <property type="evidence" value="ECO:0007669"/>
    <property type="project" value="TreeGrafter"/>
</dbReference>
<dbReference type="Pfam" id="PF13746">
    <property type="entry name" value="Fer4_18"/>
    <property type="match status" value="1"/>
</dbReference>
<dbReference type="NCBIfam" id="TIGR02745">
    <property type="entry name" value="ccoG_rdxA_fixG"/>
    <property type="match status" value="1"/>
</dbReference>
<feature type="transmembrane region" description="Helical" evidence="7">
    <location>
        <begin position="61"/>
        <end position="87"/>
    </location>
</feature>
<feature type="transmembrane region" description="Helical" evidence="7">
    <location>
        <begin position="133"/>
        <end position="155"/>
    </location>
</feature>
<evidence type="ECO:0000256" key="1">
    <source>
        <dbReference type="ARBA" id="ARBA00022448"/>
    </source>
</evidence>
<dbReference type="PANTHER" id="PTHR30176:SF3">
    <property type="entry name" value="FERREDOXIN-TYPE PROTEIN NAPH"/>
    <property type="match status" value="1"/>
</dbReference>
<organism evidence="9 10">
    <name type="scientific">Helicobacter equorum</name>
    <dbReference type="NCBI Taxonomy" id="361872"/>
    <lineage>
        <taxon>Bacteria</taxon>
        <taxon>Pseudomonadati</taxon>
        <taxon>Campylobacterota</taxon>
        <taxon>Epsilonproteobacteria</taxon>
        <taxon>Campylobacterales</taxon>
        <taxon>Helicobacteraceae</taxon>
        <taxon>Helicobacter</taxon>
    </lineage>
</organism>
<dbReference type="GO" id="GO:0046872">
    <property type="term" value="F:metal ion binding"/>
    <property type="evidence" value="ECO:0007669"/>
    <property type="project" value="UniProtKB-KW"/>
</dbReference>
<dbReference type="AlphaFoldDB" id="A0A3D8IUW2"/>
<evidence type="ECO:0000256" key="7">
    <source>
        <dbReference type="SAM" id="Phobius"/>
    </source>
</evidence>
<keyword evidence="10" id="KW-1185">Reference proteome</keyword>
<dbReference type="SUPFAM" id="SSF54862">
    <property type="entry name" value="4Fe-4S ferredoxins"/>
    <property type="match status" value="1"/>
</dbReference>
<dbReference type="GO" id="GO:0051539">
    <property type="term" value="F:4 iron, 4 sulfur cluster binding"/>
    <property type="evidence" value="ECO:0007669"/>
    <property type="project" value="UniProtKB-KW"/>
</dbReference>
<dbReference type="InterPro" id="IPR051684">
    <property type="entry name" value="Electron_Trans/Redox"/>
</dbReference>
<comment type="caution">
    <text evidence="9">The sequence shown here is derived from an EMBL/GenBank/DDBJ whole genome shotgun (WGS) entry which is preliminary data.</text>
</comment>
<evidence type="ECO:0000313" key="10">
    <source>
        <dbReference type="Proteomes" id="UP000256514"/>
    </source>
</evidence>
<keyword evidence="6" id="KW-0411">Iron-sulfur</keyword>
<keyword evidence="5" id="KW-0408">Iron</keyword>
<evidence type="ECO:0000256" key="5">
    <source>
        <dbReference type="ARBA" id="ARBA00023004"/>
    </source>
</evidence>
<evidence type="ECO:0000259" key="8">
    <source>
        <dbReference type="PROSITE" id="PS51379"/>
    </source>
</evidence>
<evidence type="ECO:0000313" key="9">
    <source>
        <dbReference type="EMBL" id="RDU68434.1"/>
    </source>
</evidence>
<dbReference type="InterPro" id="IPR032879">
    <property type="entry name" value="FixG_C"/>
</dbReference>
<keyword evidence="2" id="KW-0004">4Fe-4S</keyword>
<reference evidence="9 10" key="1">
    <citation type="submission" date="2018-04" db="EMBL/GenBank/DDBJ databases">
        <title>Novel Campyloabacter and Helicobacter Species and Strains.</title>
        <authorList>
            <person name="Mannion A.J."/>
            <person name="Shen Z."/>
            <person name="Fox J.G."/>
        </authorList>
    </citation>
    <scope>NUCLEOTIDE SEQUENCE [LARGE SCALE GENOMIC DNA]</scope>
    <source>
        <strain evidence="9 10">MIT 12-6600</strain>
    </source>
</reference>